<dbReference type="EMBL" id="MCFL01000030">
    <property type="protein sequence ID" value="ORZ34196.1"/>
    <property type="molecule type" value="Genomic_DNA"/>
</dbReference>
<name>A0A1Y2HHZ5_9FUNG</name>
<organism evidence="2 3">
    <name type="scientific">Catenaria anguillulae PL171</name>
    <dbReference type="NCBI Taxonomy" id="765915"/>
    <lineage>
        <taxon>Eukaryota</taxon>
        <taxon>Fungi</taxon>
        <taxon>Fungi incertae sedis</taxon>
        <taxon>Blastocladiomycota</taxon>
        <taxon>Blastocladiomycetes</taxon>
        <taxon>Blastocladiales</taxon>
        <taxon>Catenariaceae</taxon>
        <taxon>Catenaria</taxon>
    </lineage>
</organism>
<evidence type="ECO:0000313" key="2">
    <source>
        <dbReference type="EMBL" id="ORZ34196.1"/>
    </source>
</evidence>
<evidence type="ECO:0000256" key="1">
    <source>
        <dbReference type="SAM" id="Phobius"/>
    </source>
</evidence>
<accession>A0A1Y2HHZ5</accession>
<evidence type="ECO:0000313" key="3">
    <source>
        <dbReference type="Proteomes" id="UP000193411"/>
    </source>
</evidence>
<keyword evidence="1" id="KW-1133">Transmembrane helix</keyword>
<keyword evidence="3" id="KW-1185">Reference proteome</keyword>
<keyword evidence="1" id="KW-0812">Transmembrane</keyword>
<dbReference type="AlphaFoldDB" id="A0A1Y2HHZ5"/>
<keyword evidence="1" id="KW-0472">Membrane</keyword>
<sequence length="117" mass="12291">MLYLPWDDWKSFNMTIMLVWMSVNSIIANNYLIRLRSTTRTIAKSLSRTGAGSGLGSGVATANGVVPSSSDSGPSSGANEGMVRLTPFAFEPGLGTRLSLLRNGTAPALPGGQGCFH</sequence>
<gene>
    <name evidence="2" type="ORF">BCR44DRAFT_84018</name>
</gene>
<dbReference type="Proteomes" id="UP000193411">
    <property type="component" value="Unassembled WGS sequence"/>
</dbReference>
<protein>
    <submittedName>
        <fullName evidence="2">Uncharacterized protein</fullName>
    </submittedName>
</protein>
<reference evidence="2 3" key="1">
    <citation type="submission" date="2016-07" db="EMBL/GenBank/DDBJ databases">
        <title>Pervasive Adenine N6-methylation of Active Genes in Fungi.</title>
        <authorList>
            <consortium name="DOE Joint Genome Institute"/>
            <person name="Mondo S.J."/>
            <person name="Dannebaum R.O."/>
            <person name="Kuo R.C."/>
            <person name="Labutti K."/>
            <person name="Haridas S."/>
            <person name="Kuo A."/>
            <person name="Salamov A."/>
            <person name="Ahrendt S.R."/>
            <person name="Lipzen A."/>
            <person name="Sullivan W."/>
            <person name="Andreopoulos W.B."/>
            <person name="Clum A."/>
            <person name="Lindquist E."/>
            <person name="Daum C."/>
            <person name="Ramamoorthy G.K."/>
            <person name="Gryganskyi A."/>
            <person name="Culley D."/>
            <person name="Magnuson J.K."/>
            <person name="James T.Y."/>
            <person name="O'Malley M.A."/>
            <person name="Stajich J.E."/>
            <person name="Spatafora J.W."/>
            <person name="Visel A."/>
            <person name="Grigoriev I.V."/>
        </authorList>
    </citation>
    <scope>NUCLEOTIDE SEQUENCE [LARGE SCALE GENOMIC DNA]</scope>
    <source>
        <strain evidence="2 3">PL171</strain>
    </source>
</reference>
<proteinExistence type="predicted"/>
<comment type="caution">
    <text evidence="2">The sequence shown here is derived from an EMBL/GenBank/DDBJ whole genome shotgun (WGS) entry which is preliminary data.</text>
</comment>
<feature type="transmembrane region" description="Helical" evidence="1">
    <location>
        <begin position="12"/>
        <end position="32"/>
    </location>
</feature>